<evidence type="ECO:0000313" key="3">
    <source>
        <dbReference type="EMBL" id="KAE8362190.1"/>
    </source>
</evidence>
<dbReference type="AlphaFoldDB" id="A0A5N7A110"/>
<gene>
    <name evidence="3" type="ORF">BDV27DRAFT_147178</name>
</gene>
<name>A0A5N7A110_9EURO</name>
<evidence type="ECO:0000256" key="2">
    <source>
        <dbReference type="ARBA" id="ARBA00023002"/>
    </source>
</evidence>
<comment type="similarity">
    <text evidence="1">Belongs to the short-chain dehydrogenases/reductases (SDR) family.</text>
</comment>
<proteinExistence type="inferred from homology"/>
<dbReference type="Proteomes" id="UP000326268">
    <property type="component" value="Unassembled WGS sequence"/>
</dbReference>
<evidence type="ECO:0000256" key="1">
    <source>
        <dbReference type="ARBA" id="ARBA00006484"/>
    </source>
</evidence>
<evidence type="ECO:0000313" key="4">
    <source>
        <dbReference type="Proteomes" id="UP000326268"/>
    </source>
</evidence>
<dbReference type="OrthoDB" id="191139at2759"/>
<dbReference type="InterPro" id="IPR002347">
    <property type="entry name" value="SDR_fam"/>
</dbReference>
<keyword evidence="4" id="KW-1185">Reference proteome</keyword>
<keyword evidence="2" id="KW-0560">Oxidoreductase</keyword>
<sequence>MRVLGKSDVTVSRSSLGTADLLPKNHLWNQIHEKSKDDMQELGPGDARPTALQIIKDAGREGGLVGKVILITGCSSGLGIETARALVHTGVTLYLTARDLDKPKSSLGNIVESPQVYLLHLGLNSMASVCTCAEEFQSRSYTLNILIANAADRFEIQFGTNYLAYFLLFYLFRHCLLSLSTPAFNSRVVIVASSVHRISSVHFDNLSLEGEYELWKAYSQITELLRHVSEEQKADWEKNKFLINYWKSTEQGAVTTVWGAVARELEGIGGKYLDNYQIALPADPAQRHGPGYAVWAYSPEMEKRLWAISLDLLNEY</sequence>
<dbReference type="Gene3D" id="3.40.50.720">
    <property type="entry name" value="NAD(P)-binding Rossmann-like Domain"/>
    <property type="match status" value="1"/>
</dbReference>
<dbReference type="EMBL" id="ML737711">
    <property type="protein sequence ID" value="KAE8362190.1"/>
    <property type="molecule type" value="Genomic_DNA"/>
</dbReference>
<dbReference type="Pfam" id="PF00106">
    <property type="entry name" value="adh_short"/>
    <property type="match status" value="1"/>
</dbReference>
<dbReference type="InterPro" id="IPR036291">
    <property type="entry name" value="NAD(P)-bd_dom_sf"/>
</dbReference>
<dbReference type="RefSeq" id="XP_031925271.1">
    <property type="nucleotide sequence ID" value="XM_032070700.1"/>
</dbReference>
<dbReference type="GO" id="GO:0016491">
    <property type="term" value="F:oxidoreductase activity"/>
    <property type="evidence" value="ECO:0007669"/>
    <property type="project" value="UniProtKB-KW"/>
</dbReference>
<organism evidence="3 4">
    <name type="scientific">Aspergillus caelatus</name>
    <dbReference type="NCBI Taxonomy" id="61420"/>
    <lineage>
        <taxon>Eukaryota</taxon>
        <taxon>Fungi</taxon>
        <taxon>Dikarya</taxon>
        <taxon>Ascomycota</taxon>
        <taxon>Pezizomycotina</taxon>
        <taxon>Eurotiomycetes</taxon>
        <taxon>Eurotiomycetidae</taxon>
        <taxon>Eurotiales</taxon>
        <taxon>Aspergillaceae</taxon>
        <taxon>Aspergillus</taxon>
        <taxon>Aspergillus subgen. Circumdati</taxon>
    </lineage>
</organism>
<accession>A0A5N7A110</accession>
<dbReference type="SUPFAM" id="SSF51735">
    <property type="entry name" value="NAD(P)-binding Rossmann-fold domains"/>
    <property type="match status" value="1"/>
</dbReference>
<dbReference type="GeneID" id="43655146"/>
<protein>
    <submittedName>
        <fullName evidence="3">Dehydrogenase with different specificitie</fullName>
    </submittedName>
</protein>
<reference evidence="3 4" key="1">
    <citation type="submission" date="2019-04" db="EMBL/GenBank/DDBJ databases">
        <title>Friends and foes A comparative genomics studyof 23 Aspergillus species from section Flavi.</title>
        <authorList>
            <consortium name="DOE Joint Genome Institute"/>
            <person name="Kjaerbolling I."/>
            <person name="Vesth T."/>
            <person name="Frisvad J.C."/>
            <person name="Nybo J.L."/>
            <person name="Theobald S."/>
            <person name="Kildgaard S."/>
            <person name="Isbrandt T."/>
            <person name="Kuo A."/>
            <person name="Sato A."/>
            <person name="Lyhne E.K."/>
            <person name="Kogle M.E."/>
            <person name="Wiebenga A."/>
            <person name="Kun R.S."/>
            <person name="Lubbers R.J."/>
            <person name="Makela M.R."/>
            <person name="Barry K."/>
            <person name="Chovatia M."/>
            <person name="Clum A."/>
            <person name="Daum C."/>
            <person name="Haridas S."/>
            <person name="He G."/>
            <person name="LaButti K."/>
            <person name="Lipzen A."/>
            <person name="Mondo S."/>
            <person name="Riley R."/>
            <person name="Salamov A."/>
            <person name="Simmons B.A."/>
            <person name="Magnuson J.K."/>
            <person name="Henrissat B."/>
            <person name="Mortensen U.H."/>
            <person name="Larsen T.O."/>
            <person name="Devries R.P."/>
            <person name="Grigoriev I.V."/>
            <person name="Machida M."/>
            <person name="Baker S.E."/>
            <person name="Andersen M.R."/>
        </authorList>
    </citation>
    <scope>NUCLEOTIDE SEQUENCE [LARGE SCALE GENOMIC DNA]</scope>
    <source>
        <strain evidence="3 4">CBS 763.97</strain>
    </source>
</reference>
<dbReference type="PANTHER" id="PTHR43157">
    <property type="entry name" value="PHOSPHATIDYLINOSITOL-GLYCAN BIOSYNTHESIS CLASS F PROTEIN-RELATED"/>
    <property type="match status" value="1"/>
</dbReference>
<dbReference type="PANTHER" id="PTHR43157:SF31">
    <property type="entry name" value="PHOSPHATIDYLINOSITOL-GLYCAN BIOSYNTHESIS CLASS F PROTEIN"/>
    <property type="match status" value="1"/>
</dbReference>